<accession>A0A0K2SHG2</accession>
<name>A0A0K2SHG2_LIMPI</name>
<dbReference type="SUPFAM" id="SSF53067">
    <property type="entry name" value="Actin-like ATPase domain"/>
    <property type="match status" value="2"/>
</dbReference>
<dbReference type="AlphaFoldDB" id="A0A0K2SHG2"/>
<gene>
    <name evidence="3" type="ORF">LIP_0397</name>
</gene>
<dbReference type="EMBL" id="AP014924">
    <property type="protein sequence ID" value="BAS26254.1"/>
    <property type="molecule type" value="Genomic_DNA"/>
</dbReference>
<proteinExistence type="predicted"/>
<dbReference type="RefSeq" id="WP_158509521.1">
    <property type="nucleotide sequence ID" value="NZ_AP014924.1"/>
</dbReference>
<protein>
    <recommendedName>
        <fullName evidence="2">ATPase BadF/BadG/BcrA/BcrD type domain-containing protein</fullName>
    </recommendedName>
</protein>
<dbReference type="STRING" id="1555112.LIP_0397"/>
<evidence type="ECO:0000313" key="4">
    <source>
        <dbReference type="Proteomes" id="UP000065807"/>
    </source>
</evidence>
<reference evidence="4" key="2">
    <citation type="journal article" date="2016" name="Int. J. Syst. Evol. Microbiol.">
        <title>Complete genome sequence and cell structure of Limnochorda pilosa, a Gram-negative spore-former within the phylum Firmicutes.</title>
        <authorList>
            <person name="Watanabe M."/>
            <person name="Kojima H."/>
            <person name="Fukui M."/>
        </authorList>
    </citation>
    <scope>NUCLEOTIDE SEQUENCE [LARGE SCALE GENOMIC DNA]</scope>
    <source>
        <strain evidence="4">HC45</strain>
    </source>
</reference>
<dbReference type="Proteomes" id="UP000065807">
    <property type="component" value="Chromosome"/>
</dbReference>
<dbReference type="CDD" id="cd24007">
    <property type="entry name" value="ASKHA_NBD_eukNAGK-like"/>
    <property type="match status" value="1"/>
</dbReference>
<dbReference type="InterPro" id="IPR043129">
    <property type="entry name" value="ATPase_NBD"/>
</dbReference>
<sequence length="356" mass="37132">MQLVLGVDGGGTKTRAVLVDARGNLLGSCDGGPSNLQNVGEDGVRRVLRAVIEGTVRKAGTKIEAVGAIAMGAGGLDTDHDRRAYDRILDDLLPAGVQRVLVNDAIIALYSGTRGAPGVVIVAGTGSIVAGHDARGNEVRVGGWGYLGGDEGSAFDIGRSGLAAALQAEDGRGEFTLMGDLLCRRYGVDSVRNLLPMIHSYSTPQRLIASLALVVDEAAVQGDRLARSILKRAAGELIRAASTGLGRLGLTGADARVVLVGGVFCSDLVRSAVMEGMRERVPGVQVVVPEVEPVAGAVMIALRQLGRVLDDEVYRNLTLWASSPMNPVDKEEEVRTAGSRQAPSHRDGIVGHHTLG</sequence>
<feature type="region of interest" description="Disordered" evidence="1">
    <location>
        <begin position="328"/>
        <end position="356"/>
    </location>
</feature>
<evidence type="ECO:0000259" key="2">
    <source>
        <dbReference type="Pfam" id="PF01869"/>
    </source>
</evidence>
<dbReference type="PANTHER" id="PTHR43190">
    <property type="entry name" value="N-ACETYL-D-GLUCOSAMINE KINASE"/>
    <property type="match status" value="1"/>
</dbReference>
<dbReference type="Pfam" id="PF01869">
    <property type="entry name" value="BcrAD_BadFG"/>
    <property type="match status" value="1"/>
</dbReference>
<keyword evidence="4" id="KW-1185">Reference proteome</keyword>
<dbReference type="KEGG" id="lpil:LIP_0397"/>
<organism evidence="3 4">
    <name type="scientific">Limnochorda pilosa</name>
    <dbReference type="NCBI Taxonomy" id="1555112"/>
    <lineage>
        <taxon>Bacteria</taxon>
        <taxon>Bacillati</taxon>
        <taxon>Bacillota</taxon>
        <taxon>Limnochordia</taxon>
        <taxon>Limnochordales</taxon>
        <taxon>Limnochordaceae</taxon>
        <taxon>Limnochorda</taxon>
    </lineage>
</organism>
<dbReference type="InterPro" id="IPR002731">
    <property type="entry name" value="ATPase_BadF"/>
</dbReference>
<dbReference type="PANTHER" id="PTHR43190:SF3">
    <property type="entry name" value="N-ACETYL-D-GLUCOSAMINE KINASE"/>
    <property type="match status" value="1"/>
</dbReference>
<evidence type="ECO:0000313" key="3">
    <source>
        <dbReference type="EMBL" id="BAS26254.1"/>
    </source>
</evidence>
<dbReference type="InterPro" id="IPR052519">
    <property type="entry name" value="Euk-type_GlcNAc_Kinase"/>
</dbReference>
<dbReference type="Gene3D" id="3.30.420.40">
    <property type="match status" value="2"/>
</dbReference>
<reference evidence="4" key="1">
    <citation type="submission" date="2015-07" db="EMBL/GenBank/DDBJ databases">
        <title>Complete genome sequence and phylogenetic analysis of Limnochorda pilosa.</title>
        <authorList>
            <person name="Watanabe M."/>
            <person name="Kojima H."/>
            <person name="Fukui M."/>
        </authorList>
    </citation>
    <scope>NUCLEOTIDE SEQUENCE [LARGE SCALE GENOMIC DNA]</scope>
    <source>
        <strain evidence="4">HC45</strain>
    </source>
</reference>
<dbReference type="OrthoDB" id="9772633at2"/>
<feature type="domain" description="ATPase BadF/BadG/BcrA/BcrD type" evidence="2">
    <location>
        <begin position="5"/>
        <end position="301"/>
    </location>
</feature>
<evidence type="ECO:0000256" key="1">
    <source>
        <dbReference type="SAM" id="MobiDB-lite"/>
    </source>
</evidence>